<gene>
    <name evidence="8" type="ORF">VSX58_16520</name>
</gene>
<evidence type="ECO:0000313" key="8">
    <source>
        <dbReference type="EMBL" id="MEC5344199.1"/>
    </source>
</evidence>
<keyword evidence="4 8" id="KW-0067">ATP-binding</keyword>
<reference evidence="8 9" key="1">
    <citation type="journal article" date="2017" name="Int. J. Syst. Evol. Microbiol.">
        <title>Brenneria populi subsp. brevivirga subsp. nov. isolated from symptomatic bark of Populus x euramericana canker, and description of Brenneria populi subsp. populi subsp. nov.</title>
        <authorList>
            <person name="Zheng M.H."/>
            <person name="Piao C.G."/>
            <person name="Xue H."/>
            <person name="Guo M.W."/>
            <person name="Li Y."/>
        </authorList>
    </citation>
    <scope>NUCLEOTIDE SEQUENCE [LARGE SCALE GENOMIC DNA]</scope>
    <source>
        <strain evidence="8 9">D9-5</strain>
    </source>
</reference>
<dbReference type="SUPFAM" id="SSF52540">
    <property type="entry name" value="P-loop containing nucleoside triphosphate hydrolases"/>
    <property type="match status" value="1"/>
</dbReference>
<feature type="domain" description="ABC transporter" evidence="7">
    <location>
        <begin position="21"/>
        <end position="59"/>
    </location>
</feature>
<name>A0ABU6JTV1_9GAMM</name>
<feature type="non-terminal residue" evidence="8">
    <location>
        <position position="59"/>
    </location>
</feature>
<comment type="caution">
    <text evidence="8">The sequence shown here is derived from an EMBL/GenBank/DDBJ whole genome shotgun (WGS) entry which is preliminary data.</text>
</comment>
<keyword evidence="3" id="KW-0547">Nucleotide-binding</keyword>
<dbReference type="Gene3D" id="3.40.50.300">
    <property type="entry name" value="P-loop containing nucleotide triphosphate hydrolases"/>
    <property type="match status" value="1"/>
</dbReference>
<dbReference type="InterPro" id="IPR003439">
    <property type="entry name" value="ABC_transporter-like_ATP-bd"/>
</dbReference>
<keyword evidence="5" id="KW-1278">Translocase</keyword>
<keyword evidence="2" id="KW-1003">Cell membrane</keyword>
<evidence type="ECO:0000313" key="9">
    <source>
        <dbReference type="Proteomes" id="UP001309705"/>
    </source>
</evidence>
<evidence type="ECO:0000256" key="5">
    <source>
        <dbReference type="ARBA" id="ARBA00022967"/>
    </source>
</evidence>
<dbReference type="PANTHER" id="PTHR43790:SF3">
    <property type="entry name" value="D-ALLOSE IMPORT ATP-BINDING PROTEIN ALSA-RELATED"/>
    <property type="match status" value="1"/>
</dbReference>
<dbReference type="RefSeq" id="WP_327619041.1">
    <property type="nucleotide sequence ID" value="NZ_JAYWTM010000017.1"/>
</dbReference>
<evidence type="ECO:0000256" key="3">
    <source>
        <dbReference type="ARBA" id="ARBA00022741"/>
    </source>
</evidence>
<evidence type="ECO:0000259" key="7">
    <source>
        <dbReference type="Pfam" id="PF00005"/>
    </source>
</evidence>
<dbReference type="Proteomes" id="UP001309705">
    <property type="component" value="Unassembled WGS sequence"/>
</dbReference>
<keyword evidence="9" id="KW-1185">Reference proteome</keyword>
<organism evidence="8 9">
    <name type="scientific">Brenneria populi</name>
    <dbReference type="NCBI Taxonomy" id="1505588"/>
    <lineage>
        <taxon>Bacteria</taxon>
        <taxon>Pseudomonadati</taxon>
        <taxon>Pseudomonadota</taxon>
        <taxon>Gammaproteobacteria</taxon>
        <taxon>Enterobacterales</taxon>
        <taxon>Pectobacteriaceae</taxon>
        <taxon>Brenneria</taxon>
    </lineage>
</organism>
<dbReference type="GO" id="GO:0005524">
    <property type="term" value="F:ATP binding"/>
    <property type="evidence" value="ECO:0007669"/>
    <property type="project" value="UniProtKB-KW"/>
</dbReference>
<proteinExistence type="predicted"/>
<dbReference type="InterPro" id="IPR027417">
    <property type="entry name" value="P-loop_NTPase"/>
</dbReference>
<keyword evidence="6" id="KW-0472">Membrane</keyword>
<keyword evidence="1" id="KW-0813">Transport</keyword>
<evidence type="ECO:0000256" key="1">
    <source>
        <dbReference type="ARBA" id="ARBA00022448"/>
    </source>
</evidence>
<evidence type="ECO:0000256" key="6">
    <source>
        <dbReference type="ARBA" id="ARBA00023136"/>
    </source>
</evidence>
<dbReference type="Pfam" id="PF00005">
    <property type="entry name" value="ABC_tran"/>
    <property type="match status" value="1"/>
</dbReference>
<dbReference type="EMBL" id="JAYWTM010000017">
    <property type="protein sequence ID" value="MEC5344199.1"/>
    <property type="molecule type" value="Genomic_DNA"/>
</dbReference>
<sequence>MQPLLQLQGINKSFPGVKALSGAALNVYPGKVMALVGENGAGKSTMMKVLTGIYAKDAG</sequence>
<evidence type="ECO:0000256" key="2">
    <source>
        <dbReference type="ARBA" id="ARBA00022475"/>
    </source>
</evidence>
<evidence type="ECO:0000256" key="4">
    <source>
        <dbReference type="ARBA" id="ARBA00022840"/>
    </source>
</evidence>
<accession>A0ABU6JTV1</accession>
<dbReference type="InterPro" id="IPR050107">
    <property type="entry name" value="ABC_carbohydrate_import_ATPase"/>
</dbReference>
<protein>
    <submittedName>
        <fullName evidence="8">ATP-binding cassette domain-containing protein</fullName>
    </submittedName>
</protein>
<dbReference type="PANTHER" id="PTHR43790">
    <property type="entry name" value="CARBOHYDRATE TRANSPORT ATP-BINDING PROTEIN MG119-RELATED"/>
    <property type="match status" value="1"/>
</dbReference>